<dbReference type="Proteomes" id="UP000887565">
    <property type="component" value="Unplaced"/>
</dbReference>
<name>A0A915JLP4_ROMCU</name>
<protein>
    <submittedName>
        <fullName evidence="2">Uncharacterized protein</fullName>
    </submittedName>
</protein>
<evidence type="ECO:0000313" key="2">
    <source>
        <dbReference type="WBParaSite" id="nRc.2.0.1.t27124-RA"/>
    </source>
</evidence>
<dbReference type="AlphaFoldDB" id="A0A915JLP4"/>
<evidence type="ECO:0000313" key="1">
    <source>
        <dbReference type="Proteomes" id="UP000887565"/>
    </source>
</evidence>
<reference evidence="2" key="1">
    <citation type="submission" date="2022-11" db="UniProtKB">
        <authorList>
            <consortium name="WormBaseParasite"/>
        </authorList>
    </citation>
    <scope>IDENTIFICATION</scope>
</reference>
<dbReference type="WBParaSite" id="nRc.2.0.1.t27124-RA">
    <property type="protein sequence ID" value="nRc.2.0.1.t27124-RA"/>
    <property type="gene ID" value="nRc.2.0.1.g27124"/>
</dbReference>
<proteinExistence type="predicted"/>
<keyword evidence="1" id="KW-1185">Reference proteome</keyword>
<accession>A0A915JLP4</accession>
<organism evidence="1 2">
    <name type="scientific">Romanomermis culicivorax</name>
    <name type="common">Nematode worm</name>
    <dbReference type="NCBI Taxonomy" id="13658"/>
    <lineage>
        <taxon>Eukaryota</taxon>
        <taxon>Metazoa</taxon>
        <taxon>Ecdysozoa</taxon>
        <taxon>Nematoda</taxon>
        <taxon>Enoplea</taxon>
        <taxon>Dorylaimia</taxon>
        <taxon>Mermithida</taxon>
        <taxon>Mermithoidea</taxon>
        <taxon>Mermithidae</taxon>
        <taxon>Romanomermis</taxon>
    </lineage>
</organism>
<sequence>METDPDLIREYKALGGCLLLDPSNAEPTTAQPSYAPRFMRNDPLQDPVTFMEDIGLDHLKLFPYVFDSTNQTNLSQIANDISPILYYFWPSTIEEGPRIKAEIQQHL</sequence>